<dbReference type="EMBL" id="CACVAT010000601">
    <property type="protein sequence ID" value="CAA6830555.1"/>
    <property type="molecule type" value="Genomic_DNA"/>
</dbReference>
<evidence type="ECO:0000313" key="2">
    <source>
        <dbReference type="EMBL" id="CAA6830555.1"/>
    </source>
</evidence>
<dbReference type="AlphaFoldDB" id="A0A6S6U8A3"/>
<sequence>MKMIQKQLLLAWVLAMTAVASQADIDTKSLDDYLNQTDKGGLLPISTSRLPEK</sequence>
<gene>
    <name evidence="2" type="ORF">HELGO_WM25848</name>
</gene>
<accession>A0A6S6U8A3</accession>
<feature type="signal peptide" evidence="1">
    <location>
        <begin position="1"/>
        <end position="23"/>
    </location>
</feature>
<reference evidence="2" key="1">
    <citation type="submission" date="2020-01" db="EMBL/GenBank/DDBJ databases">
        <authorList>
            <person name="Meier V. D."/>
            <person name="Meier V D."/>
        </authorList>
    </citation>
    <scope>NUCLEOTIDE SEQUENCE</scope>
    <source>
        <strain evidence="2">HLG_WM_MAG_09</strain>
    </source>
</reference>
<keyword evidence="1" id="KW-0732">Signal</keyword>
<proteinExistence type="predicted"/>
<organism evidence="2">
    <name type="scientific">uncultured Thiotrichaceae bacterium</name>
    <dbReference type="NCBI Taxonomy" id="298394"/>
    <lineage>
        <taxon>Bacteria</taxon>
        <taxon>Pseudomonadati</taxon>
        <taxon>Pseudomonadota</taxon>
        <taxon>Gammaproteobacteria</taxon>
        <taxon>Thiotrichales</taxon>
        <taxon>Thiotrichaceae</taxon>
        <taxon>environmental samples</taxon>
    </lineage>
</organism>
<name>A0A6S6U8A3_9GAMM</name>
<feature type="chain" id="PRO_5027775092" evidence="1">
    <location>
        <begin position="24"/>
        <end position="53"/>
    </location>
</feature>
<evidence type="ECO:0000256" key="1">
    <source>
        <dbReference type="SAM" id="SignalP"/>
    </source>
</evidence>
<protein>
    <submittedName>
        <fullName evidence="2">Uncharacterized protein</fullName>
    </submittedName>
</protein>